<dbReference type="Proteomes" id="UP000349468">
    <property type="component" value="Unassembled WGS sequence"/>
</dbReference>
<name>A0A5E7QHW4_PSEFL</name>
<evidence type="ECO:0000313" key="2">
    <source>
        <dbReference type="Proteomes" id="UP000349468"/>
    </source>
</evidence>
<reference evidence="1 2" key="1">
    <citation type="submission" date="2019-09" db="EMBL/GenBank/DDBJ databases">
        <authorList>
            <person name="Chandra G."/>
            <person name="Truman W A."/>
        </authorList>
    </citation>
    <scope>NUCLEOTIDE SEQUENCE [LARGE SCALE GENOMIC DNA]</scope>
    <source>
        <strain evidence="1">PS870</strain>
    </source>
</reference>
<evidence type="ECO:0000313" key="1">
    <source>
        <dbReference type="EMBL" id="VVP61852.1"/>
    </source>
</evidence>
<organism evidence="1 2">
    <name type="scientific">Pseudomonas fluorescens</name>
    <dbReference type="NCBI Taxonomy" id="294"/>
    <lineage>
        <taxon>Bacteria</taxon>
        <taxon>Pseudomonadati</taxon>
        <taxon>Pseudomonadota</taxon>
        <taxon>Gammaproteobacteria</taxon>
        <taxon>Pseudomonadales</taxon>
        <taxon>Pseudomonadaceae</taxon>
        <taxon>Pseudomonas</taxon>
    </lineage>
</organism>
<dbReference type="EMBL" id="CABVIK010000041">
    <property type="protein sequence ID" value="VVP61852.1"/>
    <property type="molecule type" value="Genomic_DNA"/>
</dbReference>
<dbReference type="AlphaFoldDB" id="A0A5E7QHW4"/>
<proteinExistence type="predicted"/>
<accession>A0A5E7QHW4</accession>
<evidence type="ECO:0008006" key="3">
    <source>
        <dbReference type="Google" id="ProtNLM"/>
    </source>
</evidence>
<gene>
    <name evidence="1" type="ORF">PS870_06458</name>
</gene>
<sequence length="101" mass="11611">MAMLMTLRRMDQKDLEDQGQGWRDSNDKVITAHGFRSTFRDWAAECTHYAREVCEMSLAHVVANGAEAAYWRSDLLEKRRTLMADWADFVTLKVNGATIVE</sequence>
<protein>
    <recommendedName>
        <fullName evidence="3">Integrase</fullName>
    </recommendedName>
</protein>